<organism evidence="2 3">
    <name type="scientific">Penicillium concentricum</name>
    <dbReference type="NCBI Taxonomy" id="293559"/>
    <lineage>
        <taxon>Eukaryota</taxon>
        <taxon>Fungi</taxon>
        <taxon>Dikarya</taxon>
        <taxon>Ascomycota</taxon>
        <taxon>Pezizomycotina</taxon>
        <taxon>Eurotiomycetes</taxon>
        <taxon>Eurotiomycetidae</taxon>
        <taxon>Eurotiales</taxon>
        <taxon>Aspergillaceae</taxon>
        <taxon>Penicillium</taxon>
    </lineage>
</organism>
<name>A0A9W9SVG9_9EURO</name>
<evidence type="ECO:0000313" key="2">
    <source>
        <dbReference type="EMBL" id="KAJ5385443.1"/>
    </source>
</evidence>
<protein>
    <submittedName>
        <fullName evidence="2">Uncharacterized protein</fullName>
    </submittedName>
</protein>
<dbReference type="EMBL" id="JAPZBT010000001">
    <property type="protein sequence ID" value="KAJ5385443.1"/>
    <property type="molecule type" value="Genomic_DNA"/>
</dbReference>
<feature type="region of interest" description="Disordered" evidence="1">
    <location>
        <begin position="23"/>
        <end position="43"/>
    </location>
</feature>
<evidence type="ECO:0000256" key="1">
    <source>
        <dbReference type="SAM" id="MobiDB-lite"/>
    </source>
</evidence>
<evidence type="ECO:0000313" key="3">
    <source>
        <dbReference type="Proteomes" id="UP001147752"/>
    </source>
</evidence>
<comment type="caution">
    <text evidence="2">The sequence shown here is derived from an EMBL/GenBank/DDBJ whole genome shotgun (WGS) entry which is preliminary data.</text>
</comment>
<reference evidence="2" key="2">
    <citation type="journal article" date="2023" name="IMA Fungus">
        <title>Comparative genomic study of the Penicillium genus elucidates a diverse pangenome and 15 lateral gene transfer events.</title>
        <authorList>
            <person name="Petersen C."/>
            <person name="Sorensen T."/>
            <person name="Nielsen M.R."/>
            <person name="Sondergaard T.E."/>
            <person name="Sorensen J.L."/>
            <person name="Fitzpatrick D.A."/>
            <person name="Frisvad J.C."/>
            <person name="Nielsen K.L."/>
        </authorList>
    </citation>
    <scope>NUCLEOTIDE SEQUENCE</scope>
    <source>
        <strain evidence="2">IBT 3081</strain>
    </source>
</reference>
<dbReference type="RefSeq" id="XP_056585219.1">
    <property type="nucleotide sequence ID" value="XM_056721084.1"/>
</dbReference>
<accession>A0A9W9SVG9</accession>
<keyword evidence="3" id="KW-1185">Reference proteome</keyword>
<dbReference type="AlphaFoldDB" id="A0A9W9SVG9"/>
<sequence length="122" mass="13499">MGDEVEDTKSQDSLKAPMVMAQAVTASRNDSSPQISASSGIPTPIRRNWSEVAGDRIETLNLGPVDRSSILEHLISNVRIEMSERYSSVLEEYDIARILEDGLSPAVKEICEQGKFDLIRHV</sequence>
<proteinExistence type="predicted"/>
<gene>
    <name evidence="2" type="ORF">N7517_003354</name>
</gene>
<feature type="compositionally biased region" description="Polar residues" evidence="1">
    <location>
        <begin position="24"/>
        <end position="41"/>
    </location>
</feature>
<dbReference type="GeneID" id="81460267"/>
<dbReference type="Proteomes" id="UP001147752">
    <property type="component" value="Unassembled WGS sequence"/>
</dbReference>
<reference evidence="2" key="1">
    <citation type="submission" date="2022-12" db="EMBL/GenBank/DDBJ databases">
        <authorList>
            <person name="Petersen C."/>
        </authorList>
    </citation>
    <scope>NUCLEOTIDE SEQUENCE</scope>
    <source>
        <strain evidence="2">IBT 3081</strain>
    </source>
</reference>
<dbReference type="OrthoDB" id="5412936at2759"/>